<sequence length="146" mass="16002">MHLRKLMIGALPLALSVPAPLLATPATSFECPDAIPAEGLQVIHAKPGWIPYVASPMYLHAAAPMAGPPEMKGDLADFKETRSKGTWSYTYSLDGAFPEGKWLQCTYGEHNQVTLSRQLPDDTQECKFTYSKGTKAGQHQIQIQCK</sequence>
<comment type="caution">
    <text evidence="2">The sequence shown here is derived from an EMBL/GenBank/DDBJ whole genome shotgun (WGS) entry which is preliminary data.</text>
</comment>
<organism evidence="2 3">
    <name type="scientific">Duganella rivi</name>
    <dbReference type="NCBI Taxonomy" id="2666083"/>
    <lineage>
        <taxon>Bacteria</taxon>
        <taxon>Pseudomonadati</taxon>
        <taxon>Pseudomonadota</taxon>
        <taxon>Betaproteobacteria</taxon>
        <taxon>Burkholderiales</taxon>
        <taxon>Oxalobacteraceae</taxon>
        <taxon>Telluria group</taxon>
        <taxon>Duganella</taxon>
    </lineage>
</organism>
<feature type="signal peptide" evidence="1">
    <location>
        <begin position="1"/>
        <end position="23"/>
    </location>
</feature>
<protein>
    <submittedName>
        <fullName evidence="2">Uncharacterized protein</fullName>
    </submittedName>
</protein>
<dbReference type="NCBIfam" id="NF042415">
    <property type="entry name" value="STY0301_fam"/>
    <property type="match status" value="1"/>
</dbReference>
<dbReference type="Proteomes" id="UP000450012">
    <property type="component" value="Unassembled WGS sequence"/>
</dbReference>
<reference evidence="2 3" key="1">
    <citation type="submission" date="2019-12" db="EMBL/GenBank/DDBJ databases">
        <title>Novel species isolated from a subtropical stream in China.</title>
        <authorList>
            <person name="Lu H."/>
        </authorList>
    </citation>
    <scope>NUCLEOTIDE SEQUENCE [LARGE SCALE GENOMIC DNA]</scope>
    <source>
        <strain evidence="2 3">FT55W</strain>
    </source>
</reference>
<dbReference type="InterPro" id="IPR049973">
    <property type="entry name" value="STY0301-like"/>
</dbReference>
<keyword evidence="1" id="KW-0732">Signal</keyword>
<proteinExistence type="predicted"/>
<dbReference type="RefSeq" id="WP_161016741.1">
    <property type="nucleotide sequence ID" value="NZ_WWCK01000008.1"/>
</dbReference>
<evidence type="ECO:0000313" key="3">
    <source>
        <dbReference type="Proteomes" id="UP000450012"/>
    </source>
</evidence>
<gene>
    <name evidence="2" type="ORF">GTP45_26080</name>
</gene>
<accession>A0A7X4GVC3</accession>
<dbReference type="AlphaFoldDB" id="A0A7X4GVC3"/>
<evidence type="ECO:0000256" key="1">
    <source>
        <dbReference type="SAM" id="SignalP"/>
    </source>
</evidence>
<keyword evidence="3" id="KW-1185">Reference proteome</keyword>
<feature type="chain" id="PRO_5030953943" evidence="1">
    <location>
        <begin position="24"/>
        <end position="146"/>
    </location>
</feature>
<evidence type="ECO:0000313" key="2">
    <source>
        <dbReference type="EMBL" id="MYM70248.1"/>
    </source>
</evidence>
<name>A0A7X4GVC3_9BURK</name>
<dbReference type="EMBL" id="WWCK01000008">
    <property type="protein sequence ID" value="MYM70248.1"/>
    <property type="molecule type" value="Genomic_DNA"/>
</dbReference>